<sequence length="155" mass="17358">MKKILGVVCAFLLAGCTLTNYSDIEKSEAEISNLKVEEIGKAGSKIHKLEVEFDYTIKDYKDAPNLYTCSVLFAVSGTRMVSITKGRNSCIIDSENGFVSVLWDTPFSSRAGYRRKDLKEMKIPLKFHVAIHQKESSRANTIIGMSEALYLNPRI</sequence>
<proteinExistence type="predicted"/>
<organism evidence="1 2">
    <name type="scientific">Idiomarina ramblicola</name>
    <dbReference type="NCBI Taxonomy" id="263724"/>
    <lineage>
        <taxon>Bacteria</taxon>
        <taxon>Pseudomonadati</taxon>
        <taxon>Pseudomonadota</taxon>
        <taxon>Gammaproteobacteria</taxon>
        <taxon>Alteromonadales</taxon>
        <taxon>Idiomarinaceae</taxon>
        <taxon>Idiomarina</taxon>
    </lineage>
</organism>
<gene>
    <name evidence="1" type="ORF">CWI78_03180</name>
</gene>
<name>A0A432Z6D5_9GAMM</name>
<comment type="caution">
    <text evidence="1">The sequence shown here is derived from an EMBL/GenBank/DDBJ whole genome shotgun (WGS) entry which is preliminary data.</text>
</comment>
<dbReference type="AlphaFoldDB" id="A0A432Z6D5"/>
<keyword evidence="2" id="KW-1185">Reference proteome</keyword>
<evidence type="ECO:0000313" key="2">
    <source>
        <dbReference type="Proteomes" id="UP000288058"/>
    </source>
</evidence>
<protein>
    <recommendedName>
        <fullName evidence="3">Lipoprotein</fullName>
    </recommendedName>
</protein>
<dbReference type="Proteomes" id="UP000288058">
    <property type="component" value="Unassembled WGS sequence"/>
</dbReference>
<accession>A0A432Z6D5</accession>
<dbReference type="OrthoDB" id="6315653at2"/>
<dbReference type="PROSITE" id="PS51257">
    <property type="entry name" value="PROKAR_LIPOPROTEIN"/>
    <property type="match status" value="1"/>
</dbReference>
<evidence type="ECO:0008006" key="3">
    <source>
        <dbReference type="Google" id="ProtNLM"/>
    </source>
</evidence>
<dbReference type="EMBL" id="PIQC01000001">
    <property type="protein sequence ID" value="RUO73446.1"/>
    <property type="molecule type" value="Genomic_DNA"/>
</dbReference>
<reference evidence="2" key="1">
    <citation type="journal article" date="2018" name="Front. Microbiol.">
        <title>Genome-Based Analysis Reveals the Taxonomy and Diversity of the Family Idiomarinaceae.</title>
        <authorList>
            <person name="Liu Y."/>
            <person name="Lai Q."/>
            <person name="Shao Z."/>
        </authorList>
    </citation>
    <scope>NUCLEOTIDE SEQUENCE [LARGE SCALE GENOMIC DNA]</scope>
    <source>
        <strain evidence="2">R22</strain>
    </source>
</reference>
<dbReference type="RefSeq" id="WP_126780162.1">
    <property type="nucleotide sequence ID" value="NZ_PIQC01000001.1"/>
</dbReference>
<evidence type="ECO:0000313" key="1">
    <source>
        <dbReference type="EMBL" id="RUO73446.1"/>
    </source>
</evidence>